<dbReference type="Proteomes" id="UP001176517">
    <property type="component" value="Unassembled WGS sequence"/>
</dbReference>
<protein>
    <submittedName>
        <fullName evidence="2">Uncharacterized protein</fullName>
    </submittedName>
</protein>
<evidence type="ECO:0000313" key="3">
    <source>
        <dbReference type="Proteomes" id="UP001176517"/>
    </source>
</evidence>
<feature type="chain" id="PRO_5042940147" evidence="1">
    <location>
        <begin position="22"/>
        <end position="244"/>
    </location>
</feature>
<keyword evidence="3" id="KW-1185">Reference proteome</keyword>
<reference evidence="2" key="1">
    <citation type="journal article" date="2023" name="PhytoFront">
        <title>Draft Genome Resources of Seven Strains of Tilletia horrida, Causal Agent of Kernel Smut of Rice.</title>
        <authorList>
            <person name="Khanal S."/>
            <person name="Antony Babu S."/>
            <person name="Zhou X.G."/>
        </authorList>
    </citation>
    <scope>NUCLEOTIDE SEQUENCE</scope>
    <source>
        <strain evidence="2">TX6</strain>
    </source>
</reference>
<keyword evidence="1" id="KW-0732">Signal</keyword>
<gene>
    <name evidence="2" type="ORF">OC846_004723</name>
</gene>
<evidence type="ECO:0000256" key="1">
    <source>
        <dbReference type="SAM" id="SignalP"/>
    </source>
</evidence>
<dbReference type="EMBL" id="JAPDMZ010000152">
    <property type="protein sequence ID" value="KAK0547761.1"/>
    <property type="molecule type" value="Genomic_DNA"/>
</dbReference>
<comment type="caution">
    <text evidence="2">The sequence shown here is derived from an EMBL/GenBank/DDBJ whole genome shotgun (WGS) entry which is preliminary data.</text>
</comment>
<dbReference type="AlphaFoldDB" id="A0AAN6GP79"/>
<evidence type="ECO:0000313" key="2">
    <source>
        <dbReference type="EMBL" id="KAK0547761.1"/>
    </source>
</evidence>
<proteinExistence type="predicted"/>
<dbReference type="SMR" id="A0AAN6GP79"/>
<sequence>MRATFFSSLAVVLSLASSSVAVQSCVNGAGIVGECISTSSCSSAGGSSQAGYCPGASSIQCCTWSSSSCAGQCMPNLGCGGSSVTGLCPGGSEVQCCKNNPAKLSGYTALQSAHARQIGKAVSAMGLNRQACLAAITTGITEASLLNYANSGVSASYNYLYDAVSNDYDSVGVFQQRVTYYPNVANDMNPQAAATAFLKQMVNVSGWQTMDVGKLCQTVQKSAYPDRYDANVGKASSICSAIGF</sequence>
<dbReference type="PROSITE" id="PS51257">
    <property type="entry name" value="PROKAR_LIPOPROTEIN"/>
    <property type="match status" value="1"/>
</dbReference>
<name>A0AAN6GP79_9BASI</name>
<organism evidence="2 3">
    <name type="scientific">Tilletia horrida</name>
    <dbReference type="NCBI Taxonomy" id="155126"/>
    <lineage>
        <taxon>Eukaryota</taxon>
        <taxon>Fungi</taxon>
        <taxon>Dikarya</taxon>
        <taxon>Basidiomycota</taxon>
        <taxon>Ustilaginomycotina</taxon>
        <taxon>Exobasidiomycetes</taxon>
        <taxon>Tilletiales</taxon>
        <taxon>Tilletiaceae</taxon>
        <taxon>Tilletia</taxon>
    </lineage>
</organism>
<feature type="signal peptide" evidence="1">
    <location>
        <begin position="1"/>
        <end position="21"/>
    </location>
</feature>
<accession>A0AAN6GP79</accession>